<dbReference type="GeneID" id="40089576"/>
<dbReference type="RefSeq" id="YP_009613206.1">
    <property type="nucleotide sequence ID" value="NC_042019.1"/>
</dbReference>
<evidence type="ECO:0000313" key="2">
    <source>
        <dbReference type="EMBL" id="ASU00755.1"/>
    </source>
</evidence>
<feature type="transmembrane region" description="Helical" evidence="1">
    <location>
        <begin position="7"/>
        <end position="31"/>
    </location>
</feature>
<dbReference type="EMBL" id="MF479730">
    <property type="protein sequence ID" value="ASU00755.1"/>
    <property type="molecule type" value="Genomic_DNA"/>
</dbReference>
<dbReference type="Proteomes" id="UP000221110">
    <property type="component" value="Segment"/>
</dbReference>
<protein>
    <submittedName>
        <fullName evidence="2">Uncharacterized protein</fullName>
    </submittedName>
</protein>
<evidence type="ECO:0000256" key="1">
    <source>
        <dbReference type="SAM" id="Phobius"/>
    </source>
</evidence>
<accession>A0A223LFE7</accession>
<name>A0A223LFE7_9CAUD</name>
<keyword evidence="1" id="KW-0812">Transmembrane</keyword>
<dbReference type="KEGG" id="vg:40089576"/>
<organism evidence="2 3">
    <name type="scientific">Aeromonas phage AS-gz</name>
    <dbReference type="NCBI Taxonomy" id="2026082"/>
    <lineage>
        <taxon>Viruses</taxon>
        <taxon>Duplodnaviria</taxon>
        <taxon>Heunggongvirae</taxon>
        <taxon>Uroviricota</taxon>
        <taxon>Caudoviricetes</taxon>
        <taxon>Pantevenvirales</taxon>
        <taxon>Straboviridae</taxon>
        <taxon>Tulanevirus</taxon>
        <taxon>Tulanevirus asgz</taxon>
    </lineage>
</organism>
<keyword evidence="1" id="KW-0472">Membrane</keyword>
<feature type="transmembrane region" description="Helical" evidence="1">
    <location>
        <begin position="51"/>
        <end position="70"/>
    </location>
</feature>
<keyword evidence="3" id="KW-1185">Reference proteome</keyword>
<sequence length="88" mass="10170">MQFLFELFAASVQYTAVALIVYVLLHGYAFFDEWRKGKPDSKFPAKSLSTMQIYGAIAAAWLPVALFLLWKLIEFIYVKVVVDKIYKK</sequence>
<keyword evidence="1" id="KW-1133">Transmembrane helix</keyword>
<proteinExistence type="predicted"/>
<reference evidence="2 3" key="1">
    <citation type="submission" date="2017-07" db="EMBL/GenBank/DDBJ databases">
        <title>In vitro design and evaluation of phage cocktails against multidrug-resistant Aeromonas salmonicida.</title>
        <authorList>
            <person name="Chen L."/>
            <person name="Yuan S."/>
            <person name="Ma Y."/>
        </authorList>
    </citation>
    <scope>NUCLEOTIDE SEQUENCE [LARGE SCALE GENOMIC DNA]</scope>
</reference>
<evidence type="ECO:0000313" key="3">
    <source>
        <dbReference type="Proteomes" id="UP000221110"/>
    </source>
</evidence>